<reference evidence="9" key="1">
    <citation type="submission" date="2016-01" db="EMBL/GenBank/DDBJ databases">
        <authorList>
            <person name="Peeters C."/>
        </authorList>
    </citation>
    <scope>NUCLEOTIDE SEQUENCE [LARGE SCALE GENOMIC DNA]</scope>
    <source>
        <strain evidence="9">LMG 22937</strain>
    </source>
</reference>
<evidence type="ECO:0000256" key="1">
    <source>
        <dbReference type="ARBA" id="ARBA00004571"/>
    </source>
</evidence>
<evidence type="ECO:0000256" key="7">
    <source>
        <dbReference type="PROSITE-ProRule" id="PRU01360"/>
    </source>
</evidence>
<organism evidence="9 10">
    <name type="scientific">Caballeronia terrestris</name>
    <dbReference type="NCBI Taxonomy" id="1226301"/>
    <lineage>
        <taxon>Bacteria</taxon>
        <taxon>Pseudomonadati</taxon>
        <taxon>Pseudomonadota</taxon>
        <taxon>Betaproteobacteria</taxon>
        <taxon>Burkholderiales</taxon>
        <taxon>Burkholderiaceae</taxon>
        <taxon>Caballeronia</taxon>
    </lineage>
</organism>
<dbReference type="PROSITE" id="PS01156">
    <property type="entry name" value="TONB_DEPENDENT_REC_2"/>
    <property type="match status" value="1"/>
</dbReference>
<name>A0A158IYD0_9BURK</name>
<dbReference type="InterPro" id="IPR039426">
    <property type="entry name" value="TonB-dep_rcpt-like"/>
</dbReference>
<gene>
    <name evidence="9" type="ORF">AWB67_03044</name>
</gene>
<keyword evidence="10" id="KW-1185">Reference proteome</keyword>
<keyword evidence="3 7" id="KW-1134">Transmembrane beta strand</keyword>
<evidence type="ECO:0000256" key="6">
    <source>
        <dbReference type="ARBA" id="ARBA00023237"/>
    </source>
</evidence>
<comment type="subcellular location">
    <subcellularLocation>
        <location evidence="1 7">Cell outer membrane</location>
        <topology evidence="1 7">Multi-pass membrane protein</topology>
    </subcellularLocation>
</comment>
<evidence type="ECO:0000256" key="4">
    <source>
        <dbReference type="ARBA" id="ARBA00022692"/>
    </source>
</evidence>
<dbReference type="AlphaFoldDB" id="A0A158IYD0"/>
<accession>A0A158IYD0</accession>
<dbReference type="SUPFAM" id="SSF56935">
    <property type="entry name" value="Porins"/>
    <property type="match status" value="1"/>
</dbReference>
<keyword evidence="6 7" id="KW-0998">Cell outer membrane</keyword>
<dbReference type="InterPro" id="IPR036942">
    <property type="entry name" value="Beta-barrel_TonB_sf"/>
</dbReference>
<dbReference type="EMBL" id="FCOL02000015">
    <property type="protein sequence ID" value="SAL61263.1"/>
    <property type="molecule type" value="Genomic_DNA"/>
</dbReference>
<evidence type="ECO:0000313" key="10">
    <source>
        <dbReference type="Proteomes" id="UP000054925"/>
    </source>
</evidence>
<evidence type="ECO:0000313" key="9">
    <source>
        <dbReference type="EMBL" id="SAL61263.1"/>
    </source>
</evidence>
<keyword evidence="4 7" id="KW-0812">Transmembrane</keyword>
<dbReference type="GO" id="GO:0009279">
    <property type="term" value="C:cell outer membrane"/>
    <property type="evidence" value="ECO:0007669"/>
    <property type="project" value="UniProtKB-SubCell"/>
</dbReference>
<dbReference type="Proteomes" id="UP000054925">
    <property type="component" value="Unassembled WGS sequence"/>
</dbReference>
<dbReference type="PROSITE" id="PS52016">
    <property type="entry name" value="TONB_DEPENDENT_REC_3"/>
    <property type="match status" value="1"/>
</dbReference>
<feature type="short sequence motif" description="TonB C-terminal box" evidence="8">
    <location>
        <begin position="47"/>
        <end position="64"/>
    </location>
</feature>
<comment type="similarity">
    <text evidence="7">Belongs to the TonB-dependent receptor family.</text>
</comment>
<dbReference type="InterPro" id="IPR010917">
    <property type="entry name" value="TonB_rcpt_CS"/>
</dbReference>
<keyword evidence="5 7" id="KW-0472">Membrane</keyword>
<protein>
    <submittedName>
        <fullName evidence="9">TonB-dependent siderophore receptor</fullName>
    </submittedName>
</protein>
<dbReference type="Gene3D" id="2.40.170.20">
    <property type="entry name" value="TonB-dependent receptor, beta-barrel domain"/>
    <property type="match status" value="1"/>
</dbReference>
<sequence>MEMRPGYMLVNLGATYATRIAGHGVAFRAAIDNLTNRRYWEFQYADYIAPGEPRTLSLNARLDF</sequence>
<comment type="caution">
    <text evidence="9">The sequence shown here is derived from an EMBL/GenBank/DDBJ whole genome shotgun (WGS) entry which is preliminary data.</text>
</comment>
<evidence type="ECO:0000256" key="2">
    <source>
        <dbReference type="ARBA" id="ARBA00022448"/>
    </source>
</evidence>
<keyword evidence="2 7" id="KW-0813">Transport</keyword>
<evidence type="ECO:0000256" key="5">
    <source>
        <dbReference type="ARBA" id="ARBA00023136"/>
    </source>
</evidence>
<evidence type="ECO:0000256" key="8">
    <source>
        <dbReference type="PROSITE-ProRule" id="PRU10144"/>
    </source>
</evidence>
<proteinExistence type="inferred from homology"/>
<evidence type="ECO:0000256" key="3">
    <source>
        <dbReference type="ARBA" id="ARBA00022452"/>
    </source>
</evidence>
<keyword evidence="9" id="KW-0675">Receptor</keyword>